<dbReference type="InterPro" id="IPR001969">
    <property type="entry name" value="Aspartic_peptidase_AS"/>
</dbReference>
<keyword evidence="3 9" id="KW-0732">Signal</keyword>
<feature type="signal peptide" evidence="9">
    <location>
        <begin position="1"/>
        <end position="21"/>
    </location>
</feature>
<dbReference type="SUPFAM" id="SSF50630">
    <property type="entry name" value="Acid proteases"/>
    <property type="match status" value="1"/>
</dbReference>
<dbReference type="InterPro" id="IPR001461">
    <property type="entry name" value="Aspartic_peptidase_A1"/>
</dbReference>
<comment type="similarity">
    <text evidence="1 8">Belongs to the peptidase A1 family.</text>
</comment>
<feature type="chain" id="PRO_5041900215" description="Peptidase A1 domain-containing protein" evidence="9">
    <location>
        <begin position="22"/>
        <end position="503"/>
    </location>
</feature>
<evidence type="ECO:0000313" key="12">
    <source>
        <dbReference type="Proteomes" id="UP001265746"/>
    </source>
</evidence>
<dbReference type="PROSITE" id="PS51767">
    <property type="entry name" value="PEPTIDASE_A1"/>
    <property type="match status" value="1"/>
</dbReference>
<keyword evidence="2 8" id="KW-0645">Protease</keyword>
<proteinExistence type="inferred from homology"/>
<accession>A0AAD9S3V3</accession>
<dbReference type="Proteomes" id="UP001265746">
    <property type="component" value="Unassembled WGS sequence"/>
</dbReference>
<reference evidence="11" key="1">
    <citation type="submission" date="2023-06" db="EMBL/GenBank/DDBJ databases">
        <authorList>
            <person name="Noh H."/>
        </authorList>
    </citation>
    <scope>NUCLEOTIDE SEQUENCE</scope>
    <source>
        <strain evidence="11">DUCC20226</strain>
    </source>
</reference>
<dbReference type="EMBL" id="JAUJFL010000009">
    <property type="protein sequence ID" value="KAK2597576.1"/>
    <property type="molecule type" value="Genomic_DNA"/>
</dbReference>
<dbReference type="GO" id="GO:0006508">
    <property type="term" value="P:proteolysis"/>
    <property type="evidence" value="ECO:0007669"/>
    <property type="project" value="UniProtKB-KW"/>
</dbReference>
<evidence type="ECO:0000256" key="1">
    <source>
        <dbReference type="ARBA" id="ARBA00007447"/>
    </source>
</evidence>
<dbReference type="Gene3D" id="2.40.70.10">
    <property type="entry name" value="Acid Proteases"/>
    <property type="match status" value="2"/>
</dbReference>
<protein>
    <recommendedName>
        <fullName evidence="10">Peptidase A1 domain-containing protein</fullName>
    </recommendedName>
</protein>
<evidence type="ECO:0000256" key="2">
    <source>
        <dbReference type="ARBA" id="ARBA00022670"/>
    </source>
</evidence>
<feature type="active site" evidence="6">
    <location>
        <position position="82"/>
    </location>
</feature>
<sequence length="503" mass="52682">MASSILAMGTLLAAYSGPAAAQASSFLKSTVTAYQDDATHSEILKLLKRVSIEDISNQLYGTAYTIDIEVGTPPQTVTVLVDTGSSNLWLNPTCETSGQQKYCERFPQFNYNDSSSIADTTFGQLLSYGKGNASVEYVGDNVKIGSAKITDQIFGINFQSYSIPLGILGLSPILTADSIQYSLVLDSMVSQGLISSRAFSLDLRSVDSPNGSLIFGGVDTGKYTGSLAKLPILDPADSPSGYDRYWINLTSVGLTFPNGTSGLLLSGDLPVFLDSGGTLSRFPNETFFGIGDAFPAAVYNKSSGYYAVDCDAANQKGSVDFGFGEDENGRIISILYKDFIWHTSTNPPCILGMAIDNDEPVLGDSFLRAAYVVYDQDNENLHLAQAEDCGEHIIPIGSGVDAVPSSTGLCSGPAGTVARTSLTGIAKSTMHMPTATSASRGRMSASMETGTAVMTGTPTKPSGETASATATDSTPVQVNVMARGTSNPMAAFGLAAAAAVFLV</sequence>
<organism evidence="11 12">
    <name type="scientific">Phomopsis amygdali</name>
    <name type="common">Fusicoccum amygdali</name>
    <dbReference type="NCBI Taxonomy" id="1214568"/>
    <lineage>
        <taxon>Eukaryota</taxon>
        <taxon>Fungi</taxon>
        <taxon>Dikarya</taxon>
        <taxon>Ascomycota</taxon>
        <taxon>Pezizomycotina</taxon>
        <taxon>Sordariomycetes</taxon>
        <taxon>Sordariomycetidae</taxon>
        <taxon>Diaporthales</taxon>
        <taxon>Diaporthaceae</taxon>
        <taxon>Diaporthe</taxon>
    </lineage>
</organism>
<dbReference type="PANTHER" id="PTHR47966">
    <property type="entry name" value="BETA-SITE APP-CLEAVING ENZYME, ISOFORM A-RELATED"/>
    <property type="match status" value="1"/>
</dbReference>
<evidence type="ECO:0000256" key="5">
    <source>
        <dbReference type="ARBA" id="ARBA00022801"/>
    </source>
</evidence>
<evidence type="ECO:0000256" key="3">
    <source>
        <dbReference type="ARBA" id="ARBA00022729"/>
    </source>
</evidence>
<evidence type="ECO:0000256" key="4">
    <source>
        <dbReference type="ARBA" id="ARBA00022750"/>
    </source>
</evidence>
<dbReference type="PRINTS" id="PR00792">
    <property type="entry name" value="PEPSIN"/>
</dbReference>
<evidence type="ECO:0000256" key="8">
    <source>
        <dbReference type="RuleBase" id="RU000454"/>
    </source>
</evidence>
<keyword evidence="5 8" id="KW-0378">Hydrolase</keyword>
<keyword evidence="4 8" id="KW-0064">Aspartyl protease</keyword>
<dbReference type="AlphaFoldDB" id="A0AAD9S3V3"/>
<dbReference type="InterPro" id="IPR033121">
    <property type="entry name" value="PEPTIDASE_A1"/>
</dbReference>
<dbReference type="PANTHER" id="PTHR47966:SF65">
    <property type="entry name" value="ASPARTIC-TYPE ENDOPEPTIDASE"/>
    <property type="match status" value="1"/>
</dbReference>
<dbReference type="InterPro" id="IPR033876">
    <property type="entry name" value="SAP-like"/>
</dbReference>
<dbReference type="Pfam" id="PF00026">
    <property type="entry name" value="Asp"/>
    <property type="match status" value="1"/>
</dbReference>
<feature type="domain" description="Peptidase A1" evidence="10">
    <location>
        <begin position="64"/>
        <end position="384"/>
    </location>
</feature>
<keyword evidence="7" id="KW-1015">Disulfide bond</keyword>
<dbReference type="GO" id="GO:0004190">
    <property type="term" value="F:aspartic-type endopeptidase activity"/>
    <property type="evidence" value="ECO:0007669"/>
    <property type="project" value="UniProtKB-KW"/>
</dbReference>
<evidence type="ECO:0000313" key="11">
    <source>
        <dbReference type="EMBL" id="KAK2597576.1"/>
    </source>
</evidence>
<evidence type="ECO:0000256" key="6">
    <source>
        <dbReference type="PIRSR" id="PIRSR601461-1"/>
    </source>
</evidence>
<keyword evidence="12" id="KW-1185">Reference proteome</keyword>
<evidence type="ECO:0000256" key="9">
    <source>
        <dbReference type="SAM" id="SignalP"/>
    </source>
</evidence>
<feature type="disulfide bond" evidence="7">
    <location>
        <begin position="310"/>
        <end position="349"/>
    </location>
</feature>
<dbReference type="CDD" id="cd05474">
    <property type="entry name" value="SAP_like"/>
    <property type="match status" value="1"/>
</dbReference>
<evidence type="ECO:0000256" key="7">
    <source>
        <dbReference type="PIRSR" id="PIRSR601461-2"/>
    </source>
</evidence>
<name>A0AAD9S3V3_PHOAM</name>
<dbReference type="InterPro" id="IPR021109">
    <property type="entry name" value="Peptidase_aspartic_dom_sf"/>
</dbReference>
<evidence type="ECO:0000259" key="10">
    <source>
        <dbReference type="PROSITE" id="PS51767"/>
    </source>
</evidence>
<dbReference type="PROSITE" id="PS00141">
    <property type="entry name" value="ASP_PROTEASE"/>
    <property type="match status" value="1"/>
</dbReference>
<gene>
    <name evidence="11" type="ORF">N8I77_012355</name>
</gene>
<feature type="active site" evidence="6">
    <location>
        <position position="274"/>
    </location>
</feature>
<comment type="caution">
    <text evidence="11">The sequence shown here is derived from an EMBL/GenBank/DDBJ whole genome shotgun (WGS) entry which is preliminary data.</text>
</comment>